<name>A0ABD2MPI0_9CUCU</name>
<dbReference type="Gene3D" id="3.60.10.10">
    <property type="entry name" value="Endonuclease/exonuclease/phosphatase"/>
    <property type="match status" value="1"/>
</dbReference>
<dbReference type="InterPro" id="IPR036691">
    <property type="entry name" value="Endo/exonu/phosph_ase_sf"/>
</dbReference>
<comment type="caution">
    <text evidence="1">The sequence shown here is derived from an EMBL/GenBank/DDBJ whole genome shotgun (WGS) entry which is preliminary data.</text>
</comment>
<proteinExistence type="predicted"/>
<keyword evidence="2" id="KW-1185">Reference proteome</keyword>
<evidence type="ECO:0000313" key="1">
    <source>
        <dbReference type="EMBL" id="KAL3268323.1"/>
    </source>
</evidence>
<accession>A0ABD2MPI0</accession>
<sequence>MEAKEIDFIRELPIEDQVEMSAVDVQDHNLVIVCIYRPPKGNVNCFVAQVDAALNRISNESFQHILVAGDINADFLKDSKEKVKIENLMKSYGLHTVFHVPGVHYQFSYCRSQGTVHENWEAN</sequence>
<dbReference type="Proteomes" id="UP001516400">
    <property type="component" value="Unassembled WGS sequence"/>
</dbReference>
<dbReference type="AlphaFoldDB" id="A0ABD2MPI0"/>
<evidence type="ECO:0008006" key="3">
    <source>
        <dbReference type="Google" id="ProtNLM"/>
    </source>
</evidence>
<gene>
    <name evidence="1" type="ORF">HHI36_007441</name>
</gene>
<protein>
    <recommendedName>
        <fullName evidence="3">Endonuclease/exonuclease/phosphatase domain-containing protein</fullName>
    </recommendedName>
</protein>
<reference evidence="1 2" key="1">
    <citation type="journal article" date="2021" name="BMC Biol.">
        <title>Horizontally acquired antibacterial genes associated with adaptive radiation of ladybird beetles.</title>
        <authorList>
            <person name="Li H.S."/>
            <person name="Tang X.F."/>
            <person name="Huang Y.H."/>
            <person name="Xu Z.Y."/>
            <person name="Chen M.L."/>
            <person name="Du X.Y."/>
            <person name="Qiu B.Y."/>
            <person name="Chen P.T."/>
            <person name="Zhang W."/>
            <person name="Slipinski A."/>
            <person name="Escalona H.E."/>
            <person name="Waterhouse R.M."/>
            <person name="Zwick A."/>
            <person name="Pang H."/>
        </authorList>
    </citation>
    <scope>NUCLEOTIDE SEQUENCE [LARGE SCALE GENOMIC DNA]</scope>
    <source>
        <strain evidence="1">SYSU2018</strain>
    </source>
</reference>
<dbReference type="EMBL" id="JABFTP020000021">
    <property type="protein sequence ID" value="KAL3268323.1"/>
    <property type="molecule type" value="Genomic_DNA"/>
</dbReference>
<evidence type="ECO:0000313" key="2">
    <source>
        <dbReference type="Proteomes" id="UP001516400"/>
    </source>
</evidence>
<organism evidence="1 2">
    <name type="scientific">Cryptolaemus montrouzieri</name>
    <dbReference type="NCBI Taxonomy" id="559131"/>
    <lineage>
        <taxon>Eukaryota</taxon>
        <taxon>Metazoa</taxon>
        <taxon>Ecdysozoa</taxon>
        <taxon>Arthropoda</taxon>
        <taxon>Hexapoda</taxon>
        <taxon>Insecta</taxon>
        <taxon>Pterygota</taxon>
        <taxon>Neoptera</taxon>
        <taxon>Endopterygota</taxon>
        <taxon>Coleoptera</taxon>
        <taxon>Polyphaga</taxon>
        <taxon>Cucujiformia</taxon>
        <taxon>Coccinelloidea</taxon>
        <taxon>Coccinellidae</taxon>
        <taxon>Scymninae</taxon>
        <taxon>Scymnini</taxon>
        <taxon>Cryptolaemus</taxon>
    </lineage>
</organism>
<dbReference type="SUPFAM" id="SSF56219">
    <property type="entry name" value="DNase I-like"/>
    <property type="match status" value="1"/>
</dbReference>